<evidence type="ECO:0000256" key="1">
    <source>
        <dbReference type="ARBA" id="ARBA00022448"/>
    </source>
</evidence>
<feature type="binding site" evidence="10">
    <location>
        <position position="176"/>
    </location>
    <ligand>
        <name>[4Fe-4S] cluster</name>
        <dbReference type="ChEBI" id="CHEBI:49883"/>
        <label>3</label>
    </ligand>
</feature>
<feature type="domain" description="4Fe-4S ferredoxin-type" evidence="12">
    <location>
        <begin position="164"/>
        <end position="193"/>
    </location>
</feature>
<dbReference type="Proteomes" id="UP000265643">
    <property type="component" value="Unassembled WGS sequence"/>
</dbReference>
<dbReference type="Gene3D" id="3.30.70.20">
    <property type="match status" value="2"/>
</dbReference>
<dbReference type="RefSeq" id="WP_119297289.1">
    <property type="nucleotide sequence ID" value="NZ_BHGK01000001.1"/>
</dbReference>
<keyword evidence="11" id="KW-1133">Transmembrane helix</keyword>
<dbReference type="InterPro" id="IPR010207">
    <property type="entry name" value="Elect_transpt_cplx_RnfB/RsxB"/>
</dbReference>
<evidence type="ECO:0000259" key="13">
    <source>
        <dbReference type="PROSITE" id="PS51656"/>
    </source>
</evidence>
<evidence type="ECO:0000256" key="5">
    <source>
        <dbReference type="ARBA" id="ARBA00022967"/>
    </source>
</evidence>
<feature type="binding site" evidence="10">
    <location>
        <position position="144"/>
    </location>
    <ligand>
        <name>[4Fe-4S] cluster</name>
        <dbReference type="ChEBI" id="CHEBI:49883"/>
        <label>2</label>
    </ligand>
</feature>
<keyword evidence="1 10" id="KW-0813">Transport</keyword>
<dbReference type="PROSITE" id="PS00198">
    <property type="entry name" value="4FE4S_FER_1"/>
    <property type="match status" value="2"/>
</dbReference>
<dbReference type="GO" id="GO:0051539">
    <property type="term" value="F:4 iron, 4 sulfur cluster binding"/>
    <property type="evidence" value="ECO:0007669"/>
    <property type="project" value="UniProtKB-UniRule"/>
</dbReference>
<comment type="cofactor">
    <cofactor evidence="10">
        <name>[4Fe-4S] cluster</name>
        <dbReference type="ChEBI" id="CHEBI:49883"/>
    </cofactor>
    <text evidence="10">Binds 3 [4Fe-4S] clusters.</text>
</comment>
<feature type="binding site" evidence="10">
    <location>
        <position position="183"/>
    </location>
    <ligand>
        <name>[4Fe-4S] cluster</name>
        <dbReference type="ChEBI" id="CHEBI:49883"/>
        <label>2</label>
    </ligand>
</feature>
<accession>A0A391NXK6</accession>
<keyword evidence="4 10" id="KW-0677">Repeat</keyword>
<feature type="domain" description="4Fe-4S ferredoxin-type" evidence="12">
    <location>
        <begin position="129"/>
        <end position="163"/>
    </location>
</feature>
<keyword evidence="11" id="KW-0812">Transmembrane</keyword>
<evidence type="ECO:0000256" key="11">
    <source>
        <dbReference type="SAM" id="Phobius"/>
    </source>
</evidence>
<dbReference type="HAMAP" id="MF_00463">
    <property type="entry name" value="RsxB_RnfB"/>
    <property type="match status" value="1"/>
</dbReference>
<evidence type="ECO:0000313" key="14">
    <source>
        <dbReference type="EMBL" id="GCA65695.1"/>
    </source>
</evidence>
<dbReference type="CDD" id="cd10549">
    <property type="entry name" value="MtMvhB_like"/>
    <property type="match status" value="1"/>
</dbReference>
<dbReference type="Pfam" id="PF12838">
    <property type="entry name" value="Fer4_7"/>
    <property type="match status" value="1"/>
</dbReference>
<dbReference type="Pfam" id="PF04060">
    <property type="entry name" value="FeS"/>
    <property type="match status" value="1"/>
</dbReference>
<feature type="region of interest" description="Hydrophobic" evidence="10">
    <location>
        <begin position="1"/>
        <end position="28"/>
    </location>
</feature>
<evidence type="ECO:0000256" key="8">
    <source>
        <dbReference type="ARBA" id="ARBA00023014"/>
    </source>
</evidence>
<feature type="binding site" evidence="10">
    <location>
        <position position="173"/>
    </location>
    <ligand>
        <name>[4Fe-4S] cluster</name>
        <dbReference type="ChEBI" id="CHEBI:49883"/>
        <label>3</label>
    </ligand>
</feature>
<feature type="binding site" evidence="10">
    <location>
        <position position="59"/>
    </location>
    <ligand>
        <name>[4Fe-4S] cluster</name>
        <dbReference type="ChEBI" id="CHEBI:49883"/>
        <label>1</label>
    </ligand>
</feature>
<keyword evidence="2 10" id="KW-0004">4Fe-4S</keyword>
<keyword evidence="5 10" id="KW-1278">Translocase</keyword>
<evidence type="ECO:0000256" key="4">
    <source>
        <dbReference type="ARBA" id="ARBA00022737"/>
    </source>
</evidence>
<feature type="binding site" evidence="10">
    <location>
        <position position="76"/>
    </location>
    <ligand>
        <name>[4Fe-4S] cluster</name>
        <dbReference type="ChEBI" id="CHEBI:49883"/>
        <label>1</label>
    </ligand>
</feature>
<comment type="function">
    <text evidence="10">Part of a membrane-bound complex that couples electron transfer with translocation of ions across the membrane.</text>
</comment>
<dbReference type="EMBL" id="BHGK01000001">
    <property type="protein sequence ID" value="GCA65695.1"/>
    <property type="molecule type" value="Genomic_DNA"/>
</dbReference>
<keyword evidence="7 10" id="KW-0408">Iron</keyword>
<comment type="caution">
    <text evidence="14">The sequence shown here is derived from an EMBL/GenBank/DDBJ whole genome shotgun (WGS) entry which is preliminary data.</text>
</comment>
<dbReference type="Gene3D" id="1.10.15.40">
    <property type="entry name" value="Electron transport complex subunit B, putative Fe-S cluster"/>
    <property type="match status" value="1"/>
</dbReference>
<protein>
    <recommendedName>
        <fullName evidence="10">Ion-translocating oxidoreductase complex subunit B</fullName>
        <ecNumber evidence="10">7.-.-.-</ecNumber>
    </recommendedName>
    <alternativeName>
        <fullName evidence="10">Rnf electron transport complex subunit B</fullName>
    </alternativeName>
</protein>
<dbReference type="InterPro" id="IPR007202">
    <property type="entry name" value="4Fe-4S_dom"/>
</dbReference>
<feature type="binding site" evidence="10">
    <location>
        <position position="150"/>
    </location>
    <ligand>
        <name>[4Fe-4S] cluster</name>
        <dbReference type="ChEBI" id="CHEBI:49883"/>
        <label>2</label>
    </ligand>
</feature>
<dbReference type="GO" id="GO:0022900">
    <property type="term" value="P:electron transport chain"/>
    <property type="evidence" value="ECO:0007669"/>
    <property type="project" value="UniProtKB-UniRule"/>
</dbReference>
<keyword evidence="6 10" id="KW-0249">Electron transport</keyword>
<dbReference type="GO" id="GO:0009055">
    <property type="term" value="F:electron transfer activity"/>
    <property type="evidence" value="ECO:0007669"/>
    <property type="project" value="InterPro"/>
</dbReference>
<dbReference type="Pfam" id="PF13237">
    <property type="entry name" value="Fer4_10"/>
    <property type="match status" value="1"/>
</dbReference>
<dbReference type="PANTHER" id="PTHR43560:SF1">
    <property type="entry name" value="ION-TRANSLOCATING OXIDOREDUCTASE COMPLEX SUBUNIT B"/>
    <property type="match status" value="1"/>
</dbReference>
<organism evidence="14 15">
    <name type="scientific">Mediterraneibacter butyricigenes</name>
    <dbReference type="NCBI Taxonomy" id="2316025"/>
    <lineage>
        <taxon>Bacteria</taxon>
        <taxon>Bacillati</taxon>
        <taxon>Bacillota</taxon>
        <taxon>Clostridia</taxon>
        <taxon>Lachnospirales</taxon>
        <taxon>Lachnospiraceae</taxon>
        <taxon>Mediterraneibacter</taxon>
    </lineage>
</organism>
<dbReference type="PROSITE" id="PS51379">
    <property type="entry name" value="4FE4S_FER_2"/>
    <property type="match status" value="4"/>
</dbReference>
<keyword evidence="3 10" id="KW-0479">Metal-binding</keyword>
<dbReference type="InterPro" id="IPR017896">
    <property type="entry name" value="4Fe4S_Fe-S-bd"/>
</dbReference>
<dbReference type="AlphaFoldDB" id="A0A391NXK6"/>
<dbReference type="SUPFAM" id="SSF54862">
    <property type="entry name" value="4Fe-4S ferredoxins"/>
    <property type="match status" value="2"/>
</dbReference>
<comment type="subunit">
    <text evidence="10">The complex is composed of six subunits: RnfA, RnfB, RnfC, RnfD, RnfE and RnfG.</text>
</comment>
<comment type="subcellular location">
    <subcellularLocation>
        <location evidence="10">Cell membrane</location>
    </subcellularLocation>
</comment>
<keyword evidence="8 10" id="KW-0411">Iron-sulfur</keyword>
<keyword evidence="10" id="KW-1003">Cell membrane</keyword>
<evidence type="ECO:0000256" key="7">
    <source>
        <dbReference type="ARBA" id="ARBA00023004"/>
    </source>
</evidence>
<comment type="similarity">
    <text evidence="10">Belongs to the 4Fe4S bacterial-type ferredoxin family. RnfB subfamily.</text>
</comment>
<feature type="binding site" evidence="10">
    <location>
        <position position="154"/>
    </location>
    <ligand>
        <name>[4Fe-4S] cluster</name>
        <dbReference type="ChEBI" id="CHEBI:49883"/>
        <label>3</label>
    </ligand>
</feature>
<keyword evidence="15" id="KW-1185">Reference proteome</keyword>
<dbReference type="InterPro" id="IPR017900">
    <property type="entry name" value="4Fe4S_Fe_S_CS"/>
</dbReference>
<name>A0A391NXK6_9FIRM</name>
<feature type="transmembrane region" description="Helical" evidence="11">
    <location>
        <begin position="6"/>
        <end position="27"/>
    </location>
</feature>
<feature type="domain" description="4Fe-4S ferredoxin-type" evidence="12">
    <location>
        <begin position="238"/>
        <end position="266"/>
    </location>
</feature>
<feature type="domain" description="4Fe-4S" evidence="13">
    <location>
        <begin position="34"/>
        <end position="93"/>
    </location>
</feature>
<dbReference type="GO" id="GO:0046872">
    <property type="term" value="F:metal ion binding"/>
    <property type="evidence" value="ECO:0007669"/>
    <property type="project" value="UniProtKB-KW"/>
</dbReference>
<evidence type="ECO:0000256" key="10">
    <source>
        <dbReference type="HAMAP-Rule" id="MF_00463"/>
    </source>
</evidence>
<keyword evidence="9 10" id="KW-0472">Membrane</keyword>
<feature type="binding site" evidence="10">
    <location>
        <position position="179"/>
    </location>
    <ligand>
        <name>[4Fe-4S] cluster</name>
        <dbReference type="ChEBI" id="CHEBI:49883"/>
        <label>3</label>
    </ligand>
</feature>
<feature type="binding site" evidence="10">
    <location>
        <position position="51"/>
    </location>
    <ligand>
        <name>[4Fe-4S] cluster</name>
        <dbReference type="ChEBI" id="CHEBI:49883"/>
        <label>1</label>
    </ligand>
</feature>
<evidence type="ECO:0000256" key="9">
    <source>
        <dbReference type="ARBA" id="ARBA00023136"/>
    </source>
</evidence>
<sequence length="266" mass="27565">MSMTGIILAAVVVGGTGLFIGIFLGLADKQFAVEVDEKEEAILGVLPGNNCGGCGYPGCSGLAAAIAAGNAPIDQCPVGGAPVAAKIGEIMGVEAGEQVRMVAYVHCAGTNEQAGQDYEYTGVKDCAMMSFVQNGGPKSCNYGCHGYGDCVKACPFDAIHIVDGISVVDQEACKACGKCVAACPKKLIELVPYEKKVRVRCSSCDKGKDVMSACKVGCIGCKMCEKTCKFDAIKVENNIARIDYSKCIGCGACALKCPKKIIEKIG</sequence>
<feature type="domain" description="4Fe-4S ferredoxin-type" evidence="12">
    <location>
        <begin position="207"/>
        <end position="237"/>
    </location>
</feature>
<dbReference type="NCBIfam" id="TIGR01944">
    <property type="entry name" value="rnfB"/>
    <property type="match status" value="1"/>
</dbReference>
<dbReference type="InterPro" id="IPR050395">
    <property type="entry name" value="4Fe4S_Ferredoxin_RnfB"/>
</dbReference>
<reference evidence="15" key="1">
    <citation type="submission" date="2018-09" db="EMBL/GenBank/DDBJ databases">
        <title>Draft Genome Sequence of Mediterraneibacter sp. KCTC 15684.</title>
        <authorList>
            <person name="Kim J.S."/>
            <person name="Han K.I."/>
            <person name="Suh M.K."/>
            <person name="Lee K.C."/>
            <person name="Eom M.K."/>
            <person name="Lee J.H."/>
            <person name="Park S.H."/>
            <person name="Kang S.W."/>
            <person name="Park J.E."/>
            <person name="Oh B.S."/>
            <person name="Yu S.Y."/>
            <person name="Choi S.H."/>
            <person name="Lee D.H."/>
            <person name="Yoon H."/>
            <person name="Kim B."/>
            <person name="Yang S.J."/>
            <person name="Lee J.S."/>
        </authorList>
    </citation>
    <scope>NUCLEOTIDE SEQUENCE [LARGE SCALE GENOMIC DNA]</scope>
    <source>
        <strain evidence="15">KCTC 15684</strain>
    </source>
</reference>
<gene>
    <name evidence="10 14" type="primary">rnfB</name>
    <name evidence="14" type="ORF">KGMB01110_01310</name>
</gene>
<evidence type="ECO:0000259" key="12">
    <source>
        <dbReference type="PROSITE" id="PS51379"/>
    </source>
</evidence>
<dbReference type="GO" id="GO:0005886">
    <property type="term" value="C:plasma membrane"/>
    <property type="evidence" value="ECO:0007669"/>
    <property type="project" value="UniProtKB-SubCell"/>
</dbReference>
<evidence type="ECO:0000256" key="3">
    <source>
        <dbReference type="ARBA" id="ARBA00022723"/>
    </source>
</evidence>
<dbReference type="EC" id="7.-.-.-" evidence="10"/>
<dbReference type="PANTHER" id="PTHR43560">
    <property type="entry name" value="ION-TRANSLOCATING OXIDOREDUCTASE COMPLEX SUBUNIT B"/>
    <property type="match status" value="1"/>
</dbReference>
<feature type="binding site" evidence="10">
    <location>
        <position position="54"/>
    </location>
    <ligand>
        <name>[4Fe-4S] cluster</name>
        <dbReference type="ChEBI" id="CHEBI:49883"/>
        <label>1</label>
    </ligand>
</feature>
<comment type="caution">
    <text evidence="10">Lacks conserved residue(s) required for the propagation of feature annotation.</text>
</comment>
<proteinExistence type="inferred from homology"/>
<evidence type="ECO:0000256" key="2">
    <source>
        <dbReference type="ARBA" id="ARBA00022485"/>
    </source>
</evidence>
<dbReference type="PROSITE" id="PS51656">
    <property type="entry name" value="4FE4S"/>
    <property type="match status" value="1"/>
</dbReference>
<feature type="binding site" evidence="10">
    <location>
        <position position="140"/>
    </location>
    <ligand>
        <name>[4Fe-4S] cluster</name>
        <dbReference type="ChEBI" id="CHEBI:49883"/>
        <label>2</label>
    </ligand>
</feature>
<evidence type="ECO:0000256" key="6">
    <source>
        <dbReference type="ARBA" id="ARBA00022982"/>
    </source>
</evidence>
<evidence type="ECO:0000313" key="15">
    <source>
        <dbReference type="Proteomes" id="UP000265643"/>
    </source>
</evidence>